<dbReference type="Pfam" id="PF09148">
    <property type="entry name" value="DUF1934"/>
    <property type="match status" value="1"/>
</dbReference>
<evidence type="ECO:0008006" key="3">
    <source>
        <dbReference type="Google" id="ProtNLM"/>
    </source>
</evidence>
<name>A0A1L8SX71_9ENTE</name>
<dbReference type="InterPro" id="IPR012674">
    <property type="entry name" value="Calycin"/>
</dbReference>
<dbReference type="AlphaFoldDB" id="A0A1L8SX71"/>
<reference evidence="1 2" key="1">
    <citation type="submission" date="2014-12" db="EMBL/GenBank/DDBJ databases">
        <title>Draft genome sequences of 29 type strains of Enterococci.</title>
        <authorList>
            <person name="Zhong Z."/>
            <person name="Sun Z."/>
            <person name="Liu W."/>
            <person name="Zhang W."/>
            <person name="Zhang H."/>
        </authorList>
    </citation>
    <scope>NUCLEOTIDE SEQUENCE [LARGE SCALE GENOMIC DNA]</scope>
    <source>
        <strain evidence="1 2">DSM 22802</strain>
    </source>
</reference>
<dbReference type="EMBL" id="JXKM01000002">
    <property type="protein sequence ID" value="OJG36660.1"/>
    <property type="molecule type" value="Genomic_DNA"/>
</dbReference>
<keyword evidence="2" id="KW-1185">Reference proteome</keyword>
<dbReference type="InterPro" id="IPR015231">
    <property type="entry name" value="DUF1934"/>
</dbReference>
<dbReference type="OrthoDB" id="2151645at2"/>
<proteinExistence type="predicted"/>
<dbReference type="Gene3D" id="2.40.128.20">
    <property type="match status" value="1"/>
</dbReference>
<dbReference type="Proteomes" id="UP000183700">
    <property type="component" value="Unassembled WGS sequence"/>
</dbReference>
<dbReference type="SUPFAM" id="SSF50814">
    <property type="entry name" value="Lipocalins"/>
    <property type="match status" value="1"/>
</dbReference>
<dbReference type="STRING" id="319970.RV00_GL001105"/>
<evidence type="ECO:0000313" key="1">
    <source>
        <dbReference type="EMBL" id="OJG36660.1"/>
    </source>
</evidence>
<sequence length="144" mass="16764">MNIKEGIPANIKVQTKVMQNNETEDFVFDLPGQVVKMGDTLYIRYKEIQPDGQEIPVTVKVTPDSQVQLIRSGDARMRMRFAYREKMETSYKTPYGMFMITTYAQNLHVSLKDRPFSGIITIDYSLYMKEEKVGDYHMVLEFTT</sequence>
<organism evidence="1 2">
    <name type="scientific">Enterococcus devriesei</name>
    <dbReference type="NCBI Taxonomy" id="319970"/>
    <lineage>
        <taxon>Bacteria</taxon>
        <taxon>Bacillati</taxon>
        <taxon>Bacillota</taxon>
        <taxon>Bacilli</taxon>
        <taxon>Lactobacillales</taxon>
        <taxon>Enterococcaceae</taxon>
        <taxon>Enterococcus</taxon>
    </lineage>
</organism>
<gene>
    <name evidence="1" type="ORF">RV00_GL001105</name>
</gene>
<evidence type="ECO:0000313" key="2">
    <source>
        <dbReference type="Proteomes" id="UP000183700"/>
    </source>
</evidence>
<dbReference type="RefSeq" id="WP_071861092.1">
    <property type="nucleotide sequence ID" value="NZ_CAURXW010000026.1"/>
</dbReference>
<accession>A0A1L8SX71</accession>
<protein>
    <recommendedName>
        <fullName evidence="3">DUF1934 domain-containing protein</fullName>
    </recommendedName>
</protein>
<comment type="caution">
    <text evidence="1">The sequence shown here is derived from an EMBL/GenBank/DDBJ whole genome shotgun (WGS) entry which is preliminary data.</text>
</comment>